<dbReference type="RefSeq" id="WP_283740352.1">
    <property type="nucleotide sequence ID" value="NZ_JASJEV010000004.1"/>
</dbReference>
<keyword evidence="3" id="KW-1185">Reference proteome</keyword>
<evidence type="ECO:0000313" key="2">
    <source>
        <dbReference type="EMBL" id="MDJ1158367.1"/>
    </source>
</evidence>
<dbReference type="PANTHER" id="PTHR32027:SF0">
    <property type="entry name" value="CYTOSINE DEAMINASE"/>
    <property type="match status" value="1"/>
</dbReference>
<dbReference type="SUPFAM" id="SSF51338">
    <property type="entry name" value="Composite domain of metallo-dependent hydrolases"/>
    <property type="match status" value="1"/>
</dbReference>
<dbReference type="GO" id="GO:0004131">
    <property type="term" value="F:cytosine deaminase activity"/>
    <property type="evidence" value="ECO:0007669"/>
    <property type="project" value="UniProtKB-EC"/>
</dbReference>
<protein>
    <submittedName>
        <fullName evidence="2">Cytosine deaminase</fullName>
        <ecNumber evidence="2">3.5.4.1</ecNumber>
    </submittedName>
</protein>
<dbReference type="NCBIfam" id="NF005759">
    <property type="entry name" value="PRK07583.1"/>
    <property type="match status" value="1"/>
</dbReference>
<accession>A0ABT7AG81</accession>
<dbReference type="Proteomes" id="UP001321492">
    <property type="component" value="Unassembled WGS sequence"/>
</dbReference>
<dbReference type="EC" id="3.5.4.1" evidence="2"/>
<dbReference type="SUPFAM" id="SSF51556">
    <property type="entry name" value="Metallo-dependent hydrolases"/>
    <property type="match status" value="1"/>
</dbReference>
<organism evidence="2 3">
    <name type="scientific">Chelatococcus albus</name>
    <dbReference type="NCBI Taxonomy" id="3047466"/>
    <lineage>
        <taxon>Bacteria</taxon>
        <taxon>Pseudomonadati</taxon>
        <taxon>Pseudomonadota</taxon>
        <taxon>Alphaproteobacteria</taxon>
        <taxon>Hyphomicrobiales</taxon>
        <taxon>Chelatococcaceae</taxon>
        <taxon>Chelatococcus</taxon>
    </lineage>
</organism>
<comment type="caution">
    <text evidence="2">The sequence shown here is derived from an EMBL/GenBank/DDBJ whole genome shotgun (WGS) entry which is preliminary data.</text>
</comment>
<keyword evidence="2" id="KW-0378">Hydrolase</keyword>
<proteinExistence type="predicted"/>
<reference evidence="2 3" key="1">
    <citation type="submission" date="2023-05" db="EMBL/GenBank/DDBJ databases">
        <title>Chelatococcus sp. nov., a moderately thermophilic bacterium isolated from hot spring microbial mat.</title>
        <authorList>
            <person name="Hu C.-J."/>
            <person name="Li W.-J."/>
        </authorList>
    </citation>
    <scope>NUCLEOTIDE SEQUENCE [LARGE SCALE GENOMIC DNA]</scope>
    <source>
        <strain evidence="2 3">SYSU G07232</strain>
    </source>
</reference>
<dbReference type="InterPro" id="IPR032466">
    <property type="entry name" value="Metal_Hydrolase"/>
</dbReference>
<evidence type="ECO:0000313" key="3">
    <source>
        <dbReference type="Proteomes" id="UP001321492"/>
    </source>
</evidence>
<dbReference type="InterPro" id="IPR011059">
    <property type="entry name" value="Metal-dep_hydrolase_composite"/>
</dbReference>
<dbReference type="InterPro" id="IPR052349">
    <property type="entry name" value="Metallo-hydrolase_Enzymes"/>
</dbReference>
<dbReference type="Pfam" id="PF07969">
    <property type="entry name" value="Amidohydro_3"/>
    <property type="match status" value="1"/>
</dbReference>
<dbReference type="Gene3D" id="2.30.40.10">
    <property type="entry name" value="Urease, subunit C, domain 1"/>
    <property type="match status" value="1"/>
</dbReference>
<feature type="domain" description="Amidohydrolase 3" evidence="1">
    <location>
        <begin position="217"/>
        <end position="435"/>
    </location>
</feature>
<dbReference type="CDD" id="cd01293">
    <property type="entry name" value="Bact_CD"/>
    <property type="match status" value="1"/>
</dbReference>
<dbReference type="InterPro" id="IPR013108">
    <property type="entry name" value="Amidohydro_3"/>
</dbReference>
<name>A0ABT7AG81_9HYPH</name>
<gene>
    <name evidence="2" type="ORF">QNA08_08995</name>
</gene>
<dbReference type="Gene3D" id="3.20.20.140">
    <property type="entry name" value="Metal-dependent hydrolases"/>
    <property type="match status" value="1"/>
</dbReference>
<dbReference type="PANTHER" id="PTHR32027">
    <property type="entry name" value="CYTOSINE DEAMINASE"/>
    <property type="match status" value="1"/>
</dbReference>
<dbReference type="EMBL" id="JASJEV010000004">
    <property type="protein sequence ID" value="MDJ1158367.1"/>
    <property type="molecule type" value="Genomic_DNA"/>
</dbReference>
<evidence type="ECO:0000259" key="1">
    <source>
        <dbReference type="Pfam" id="PF07969"/>
    </source>
</evidence>
<sequence>MPTGFAAIPAAVAYRLHNVALPLCLAATGGLAGDAHGLTRADITVAEGRIASVLPAGTATPDDDLPAVDCDGGIALPRFVDIHTHLDKGHIWPRRPNPDGTFMGALDSVALDREAHWTAEDVFARMDFGLRAAFAHGTGALRTHLDSVGKQTAISWPVFTALREAWAGRITLQATALFPVDLAVDDEPQFRSIVATVARHGGVLGGVTFLGATPDDRLRLALERIVDAAAARGLDLDLHVDESDAPEARSLEVIADTVLRLGFAGKVLVGHCCSLALQAEEEARRVSDKLAAAGIAVVSLPMCNMYLQDRRVGADGLTRATPRWRGVAPLHELKAAGVPVMVASDNTRDPFYAYGDLDMIEVLREATRILHLDHAGDGWVRTVTATPAEMMRLDGTGRIVAGGAADLVLTRARSWTELFARPQGDRTVLVAGRPVDTTPPDYRELDGLMHATPRT</sequence>